<keyword evidence="3" id="KW-1185">Reference proteome</keyword>
<dbReference type="EMBL" id="BMJD01000065">
    <property type="protein sequence ID" value="GGB61247.1"/>
    <property type="molecule type" value="Genomic_DNA"/>
</dbReference>
<reference evidence="2" key="2">
    <citation type="submission" date="2020-09" db="EMBL/GenBank/DDBJ databases">
        <authorList>
            <person name="Sun Q."/>
            <person name="Zhou Y."/>
        </authorList>
    </citation>
    <scope>NUCLEOTIDE SEQUENCE</scope>
    <source>
        <strain evidence="2">CGMCC 1.15454</strain>
    </source>
</reference>
<protein>
    <recommendedName>
        <fullName evidence="1">Probable transposase IS891/IS1136/IS1341 domain-containing protein</fullName>
    </recommendedName>
</protein>
<organism evidence="2 3">
    <name type="scientific">Lentibacillus populi</name>
    <dbReference type="NCBI Taxonomy" id="1827502"/>
    <lineage>
        <taxon>Bacteria</taxon>
        <taxon>Bacillati</taxon>
        <taxon>Bacillota</taxon>
        <taxon>Bacilli</taxon>
        <taxon>Bacillales</taxon>
        <taxon>Bacillaceae</taxon>
        <taxon>Lentibacillus</taxon>
    </lineage>
</organism>
<name>A0A9W5U1T4_9BACI</name>
<dbReference type="Pfam" id="PF01385">
    <property type="entry name" value="OrfB_IS605"/>
    <property type="match status" value="1"/>
</dbReference>
<dbReference type="InterPro" id="IPR001959">
    <property type="entry name" value="Transposase"/>
</dbReference>
<comment type="caution">
    <text evidence="2">The sequence shown here is derived from an EMBL/GenBank/DDBJ whole genome shotgun (WGS) entry which is preliminary data.</text>
</comment>
<accession>A0A9W5U1T4</accession>
<dbReference type="AlphaFoldDB" id="A0A9W5U1T4"/>
<feature type="domain" description="Probable transposase IS891/IS1136/IS1341" evidence="1">
    <location>
        <begin position="22"/>
        <end position="80"/>
    </location>
</feature>
<reference evidence="2" key="1">
    <citation type="journal article" date="2014" name="Int. J. Syst. Evol. Microbiol.">
        <title>Complete genome sequence of Corynebacterium casei LMG S-19264T (=DSM 44701T), isolated from a smear-ripened cheese.</title>
        <authorList>
            <consortium name="US DOE Joint Genome Institute (JGI-PGF)"/>
            <person name="Walter F."/>
            <person name="Albersmeier A."/>
            <person name="Kalinowski J."/>
            <person name="Ruckert C."/>
        </authorList>
    </citation>
    <scope>NUCLEOTIDE SEQUENCE</scope>
    <source>
        <strain evidence="2">CGMCC 1.15454</strain>
    </source>
</reference>
<evidence type="ECO:0000259" key="1">
    <source>
        <dbReference type="Pfam" id="PF01385"/>
    </source>
</evidence>
<gene>
    <name evidence="2" type="ORF">GCM10011409_43110</name>
</gene>
<evidence type="ECO:0000313" key="2">
    <source>
        <dbReference type="EMBL" id="GGB61247.1"/>
    </source>
</evidence>
<proteinExistence type="predicted"/>
<dbReference type="Proteomes" id="UP000621492">
    <property type="component" value="Unassembled WGS sequence"/>
</dbReference>
<evidence type="ECO:0000313" key="3">
    <source>
        <dbReference type="Proteomes" id="UP000621492"/>
    </source>
</evidence>
<sequence length="85" mass="9699">MEGRITRVTVRRNPSGGYYISILVETDVKELPKTKVCIGIDLGLKDFAILSNKKVHSNPKYLRKLEKKLAKAQRIMSRRNSQISV</sequence>